<evidence type="ECO:0000259" key="4">
    <source>
        <dbReference type="Pfam" id="PF18132"/>
    </source>
</evidence>
<reference evidence="5 6" key="1">
    <citation type="submission" date="2024-02" db="EMBL/GenBank/DDBJ databases">
        <title>De novo assembly and annotation of 12 fungi associated with fruit tree decline syndrome in Ontario, Canada.</title>
        <authorList>
            <person name="Sulman M."/>
            <person name="Ellouze W."/>
            <person name="Ilyukhin E."/>
        </authorList>
    </citation>
    <scope>NUCLEOTIDE SEQUENCE [LARGE SCALE GENOMIC DNA]</scope>
    <source>
        <strain evidence="5 6">M42-189</strain>
    </source>
</reference>
<dbReference type="EMBL" id="JAKJXO020000006">
    <property type="protein sequence ID" value="KAL1603686.1"/>
    <property type="molecule type" value="Genomic_DNA"/>
</dbReference>
<comment type="cofactor">
    <cofactor evidence="1">
        <name>Cu(2+)</name>
        <dbReference type="ChEBI" id="CHEBI:29036"/>
    </cofactor>
</comment>
<keyword evidence="6" id="KW-1185">Reference proteome</keyword>
<evidence type="ECO:0000256" key="1">
    <source>
        <dbReference type="ARBA" id="ARBA00001973"/>
    </source>
</evidence>
<gene>
    <name evidence="5" type="ORF">SLS60_005275</name>
</gene>
<keyword evidence="2" id="KW-0560">Oxidoreductase</keyword>
<evidence type="ECO:0000256" key="3">
    <source>
        <dbReference type="ARBA" id="ARBA00023033"/>
    </source>
</evidence>
<proteinExistence type="predicted"/>
<comment type="caution">
    <text evidence="5">The sequence shown here is derived from an EMBL/GenBank/DDBJ whole genome shotgun (WGS) entry which is preliminary data.</text>
</comment>
<dbReference type="Gene3D" id="1.10.1280.10">
    <property type="entry name" value="Di-copper center containing domain from catechol oxidase"/>
    <property type="match status" value="1"/>
</dbReference>
<sequence>MPLYTTANPTAWLQPAAVDGARNQATFWIPPSGTTDANTGLPPFWKNENEFWTSNDAHHTDVFGYAYPGTQYWNFTSDEEWRNSVRGIIQSLYPNSARSTLTNAVANGDTLTHIMDEGNMFMDWVIQVKASAREMPPIFRAMFSLVGDFSSDASTEVGMWMRMIVDGPETSAWKAREAEQNAKRFSTIDQGLTNTIGLTSSLLDQIKAGKLESLDPEAVVPYLNTHLTWVVYAVR</sequence>
<dbReference type="Proteomes" id="UP001521785">
    <property type="component" value="Unassembled WGS sequence"/>
</dbReference>
<feature type="domain" description="Tyrosinase C-terminal" evidence="4">
    <location>
        <begin position="123"/>
        <end position="232"/>
    </location>
</feature>
<keyword evidence="3" id="KW-0503">Monooxygenase</keyword>
<dbReference type="InterPro" id="IPR041640">
    <property type="entry name" value="Tyrosinase_C"/>
</dbReference>
<accession>A0ABR3RGW3</accession>
<protein>
    <recommendedName>
        <fullName evidence="4">Tyrosinase C-terminal domain-containing protein</fullName>
    </recommendedName>
</protein>
<evidence type="ECO:0000313" key="6">
    <source>
        <dbReference type="Proteomes" id="UP001521785"/>
    </source>
</evidence>
<organism evidence="5 6">
    <name type="scientific">Paraconiothyrium brasiliense</name>
    <dbReference type="NCBI Taxonomy" id="300254"/>
    <lineage>
        <taxon>Eukaryota</taxon>
        <taxon>Fungi</taxon>
        <taxon>Dikarya</taxon>
        <taxon>Ascomycota</taxon>
        <taxon>Pezizomycotina</taxon>
        <taxon>Dothideomycetes</taxon>
        <taxon>Pleosporomycetidae</taxon>
        <taxon>Pleosporales</taxon>
        <taxon>Massarineae</taxon>
        <taxon>Didymosphaeriaceae</taxon>
        <taxon>Paraconiothyrium</taxon>
    </lineage>
</organism>
<dbReference type="Pfam" id="PF18132">
    <property type="entry name" value="Tyrosinase_C"/>
    <property type="match status" value="1"/>
</dbReference>
<evidence type="ECO:0000256" key="2">
    <source>
        <dbReference type="ARBA" id="ARBA00023002"/>
    </source>
</evidence>
<dbReference type="InterPro" id="IPR008922">
    <property type="entry name" value="Di-copper_centre_dom_sf"/>
</dbReference>
<evidence type="ECO:0000313" key="5">
    <source>
        <dbReference type="EMBL" id="KAL1603686.1"/>
    </source>
</evidence>
<name>A0ABR3RGW3_9PLEO</name>